<evidence type="ECO:0000256" key="6">
    <source>
        <dbReference type="ARBA" id="ARBA00022490"/>
    </source>
</evidence>
<evidence type="ECO:0000256" key="11">
    <source>
        <dbReference type="PIRNR" id="PIRNR005096"/>
    </source>
</evidence>
<feature type="binding site" evidence="13">
    <location>
        <position position="282"/>
    </location>
    <ligand>
        <name>beta-D-galactose</name>
        <dbReference type="ChEBI" id="CHEBI:27667"/>
    </ligand>
</feature>
<dbReference type="PROSITE" id="PS51257">
    <property type="entry name" value="PROKAR_LIPOPROTEIN"/>
    <property type="match status" value="1"/>
</dbReference>
<comment type="subunit">
    <text evidence="5">Monomer.</text>
</comment>
<evidence type="ECO:0000256" key="2">
    <source>
        <dbReference type="ARBA" id="ARBA00004496"/>
    </source>
</evidence>
<dbReference type="PIRSF" id="PIRSF005096">
    <property type="entry name" value="GALM"/>
    <property type="match status" value="1"/>
</dbReference>
<dbReference type="InterPro" id="IPR008183">
    <property type="entry name" value="Aldose_1/G6P_1-epimerase"/>
</dbReference>
<dbReference type="GO" id="GO:0033499">
    <property type="term" value="P:galactose catabolic process via UDP-galactose, Leloir pathway"/>
    <property type="evidence" value="ECO:0007669"/>
    <property type="project" value="TreeGrafter"/>
</dbReference>
<dbReference type="AlphaFoldDB" id="A0A4V6NZ26"/>
<dbReference type="GO" id="GO:0006006">
    <property type="term" value="P:glucose metabolic process"/>
    <property type="evidence" value="ECO:0007669"/>
    <property type="project" value="TreeGrafter"/>
</dbReference>
<evidence type="ECO:0000256" key="1">
    <source>
        <dbReference type="ARBA" id="ARBA00001913"/>
    </source>
</evidence>
<comment type="cofactor">
    <cofactor evidence="1">
        <name>Ca(2+)</name>
        <dbReference type="ChEBI" id="CHEBI:29108"/>
    </cofactor>
</comment>
<keyword evidence="6" id="KW-0963">Cytoplasm</keyword>
<evidence type="ECO:0000256" key="5">
    <source>
        <dbReference type="ARBA" id="ARBA00011245"/>
    </source>
</evidence>
<keyword evidence="7" id="KW-0597">Phosphoprotein</keyword>
<evidence type="ECO:0000256" key="13">
    <source>
        <dbReference type="PIRSR" id="PIRSR005096-2"/>
    </source>
</evidence>
<dbReference type="PANTHER" id="PTHR10091:SF0">
    <property type="entry name" value="GALACTOSE MUTAROTASE"/>
    <property type="match status" value="1"/>
</dbReference>
<keyword evidence="16" id="KW-1185">Reference proteome</keyword>
<dbReference type="RefSeq" id="WP_207910300.1">
    <property type="nucleotide sequence ID" value="NZ_CP042432.1"/>
</dbReference>
<comment type="similarity">
    <text evidence="4 11">Belongs to the aldose epimerase family.</text>
</comment>
<feature type="binding site" evidence="14">
    <location>
        <begin position="113"/>
        <end position="114"/>
    </location>
    <ligand>
        <name>beta-D-galactose</name>
        <dbReference type="ChEBI" id="CHEBI:27667"/>
    </ligand>
</feature>
<evidence type="ECO:0000256" key="12">
    <source>
        <dbReference type="PIRSR" id="PIRSR005096-1"/>
    </source>
</evidence>
<dbReference type="Gene3D" id="2.70.98.10">
    <property type="match status" value="1"/>
</dbReference>
<evidence type="ECO:0000256" key="8">
    <source>
        <dbReference type="ARBA" id="ARBA00022837"/>
    </source>
</evidence>
<evidence type="ECO:0000256" key="7">
    <source>
        <dbReference type="ARBA" id="ARBA00022553"/>
    </source>
</evidence>
<dbReference type="Pfam" id="PF01263">
    <property type="entry name" value="Aldose_epim"/>
    <property type="match status" value="1"/>
</dbReference>
<keyword evidence="8" id="KW-0106">Calcium</keyword>
<dbReference type="SUPFAM" id="SSF74650">
    <property type="entry name" value="Galactose mutarotase-like"/>
    <property type="match status" value="1"/>
</dbReference>
<evidence type="ECO:0000313" key="16">
    <source>
        <dbReference type="Proteomes" id="UP000295807"/>
    </source>
</evidence>
<dbReference type="CDD" id="cd09019">
    <property type="entry name" value="galactose_mutarotase_like"/>
    <property type="match status" value="1"/>
</dbReference>
<dbReference type="InterPro" id="IPR015443">
    <property type="entry name" value="Aldose_1-epimerase"/>
</dbReference>
<dbReference type="GO" id="GO:0005737">
    <property type="term" value="C:cytoplasm"/>
    <property type="evidence" value="ECO:0007669"/>
    <property type="project" value="UniProtKB-SubCell"/>
</dbReference>
<dbReference type="InterPro" id="IPR014718">
    <property type="entry name" value="GH-type_carb-bd"/>
</dbReference>
<protein>
    <recommendedName>
        <fullName evidence="11">Aldose 1-epimerase</fullName>
        <ecNumber evidence="11">5.1.3.3</ecNumber>
    </recommendedName>
</protein>
<comment type="caution">
    <text evidence="15">The sequence shown here is derived from an EMBL/GenBank/DDBJ whole genome shotgun (WGS) entry which is preliminary data.</text>
</comment>
<evidence type="ECO:0000256" key="14">
    <source>
        <dbReference type="PIRSR" id="PIRSR005096-3"/>
    </source>
</evidence>
<comment type="pathway">
    <text evidence="3 11">Carbohydrate metabolism; hexose metabolism.</text>
</comment>
<dbReference type="FunFam" id="2.70.98.10:FF:000003">
    <property type="entry name" value="Aldose 1-epimerase"/>
    <property type="match status" value="1"/>
</dbReference>
<dbReference type="Proteomes" id="UP000295807">
    <property type="component" value="Unassembled WGS sequence"/>
</dbReference>
<dbReference type="PANTHER" id="PTHR10091">
    <property type="entry name" value="ALDOSE-1-EPIMERASE"/>
    <property type="match status" value="1"/>
</dbReference>
<keyword evidence="9 11" id="KW-0413">Isomerase</keyword>
<dbReference type="InterPro" id="IPR011013">
    <property type="entry name" value="Gal_mutarotase_sf_dom"/>
</dbReference>
<dbReference type="InterPro" id="IPR047215">
    <property type="entry name" value="Galactose_mutarotase-like"/>
</dbReference>
<comment type="subcellular location">
    <subcellularLocation>
        <location evidence="2">Cytoplasm</location>
    </subcellularLocation>
</comment>
<accession>A0A4V6NZ26</accession>
<dbReference type="GO" id="GO:0004034">
    <property type="term" value="F:aldose 1-epimerase activity"/>
    <property type="evidence" value="ECO:0007669"/>
    <property type="project" value="UniProtKB-EC"/>
</dbReference>
<evidence type="ECO:0000313" key="15">
    <source>
        <dbReference type="EMBL" id="TCS86496.1"/>
    </source>
</evidence>
<reference evidence="15 16" key="1">
    <citation type="submission" date="2019-03" db="EMBL/GenBank/DDBJ databases">
        <title>Genomic Encyclopedia of Type Strains, Phase IV (KMG-IV): sequencing the most valuable type-strain genomes for metagenomic binning, comparative biology and taxonomic classification.</title>
        <authorList>
            <person name="Goeker M."/>
        </authorList>
    </citation>
    <scope>NUCLEOTIDE SEQUENCE [LARGE SCALE GENOMIC DNA]</scope>
    <source>
        <strain evidence="15 16">DSM 21100</strain>
    </source>
</reference>
<keyword evidence="10 11" id="KW-0119">Carbohydrate metabolism</keyword>
<dbReference type="EC" id="5.1.3.3" evidence="11"/>
<evidence type="ECO:0000256" key="3">
    <source>
        <dbReference type="ARBA" id="ARBA00005028"/>
    </source>
</evidence>
<feature type="active site" description="Proton donor" evidence="12">
    <location>
        <position position="210"/>
    </location>
</feature>
<proteinExistence type="inferred from homology"/>
<name>A0A4V6NZ26_9SPHI</name>
<evidence type="ECO:0000256" key="4">
    <source>
        <dbReference type="ARBA" id="ARBA00006206"/>
    </source>
</evidence>
<dbReference type="UniPathway" id="UPA00242"/>
<evidence type="ECO:0000256" key="9">
    <source>
        <dbReference type="ARBA" id="ARBA00023235"/>
    </source>
</evidence>
<comment type="catalytic activity">
    <reaction evidence="11">
        <text>alpha-D-glucose = beta-D-glucose</text>
        <dbReference type="Rhea" id="RHEA:10264"/>
        <dbReference type="ChEBI" id="CHEBI:15903"/>
        <dbReference type="ChEBI" id="CHEBI:17925"/>
        <dbReference type="EC" id="5.1.3.3"/>
    </reaction>
</comment>
<dbReference type="NCBIfam" id="NF008277">
    <property type="entry name" value="PRK11055.1"/>
    <property type="match status" value="1"/>
</dbReference>
<evidence type="ECO:0000256" key="10">
    <source>
        <dbReference type="ARBA" id="ARBA00023277"/>
    </source>
</evidence>
<feature type="active site" description="Proton acceptor" evidence="12">
    <location>
        <position position="349"/>
    </location>
</feature>
<sequence length="384" mass="42164">MKRAVLIAAVAFTAAACTNTKQTKEATTTMEHIQLDTAAFSQEVDGKQVGLYFLKNKNGIEMAVTNYGAKVVALAVPDKNGSFEDIVLGFDNLEDYLNTSEKYFGSVIGRYGNRIAGGKFTLNGKEYTLVTNNGPNHLHGGNKGFESVVWDVKQPDSQHLEFHYLSKDGEEGYPGNLDVIMTYELSDDNEFKISYKAETDDTTILNLTHHSFFNLHGAGNGTVNDHVLMINAGQYTPVDSTLIPTGELAAVSGTPMDFQQPTEIGSRIDADFEQLKFGNGYDHNYVLSRGEGTDSLMLAASILEPQSGRYMEVYTTEPGIQFYGGNFLNGSVSGKGGKAYDFRAAFCLETQHFPNSPNQENFPSVVLNPGETYTHTCIYKFSTR</sequence>
<organism evidence="15 16">
    <name type="scientific">Anseongella ginsenosidimutans</name>
    <dbReference type="NCBI Taxonomy" id="496056"/>
    <lineage>
        <taxon>Bacteria</taxon>
        <taxon>Pseudomonadati</taxon>
        <taxon>Bacteroidota</taxon>
        <taxon>Sphingobacteriia</taxon>
        <taxon>Sphingobacteriales</taxon>
        <taxon>Sphingobacteriaceae</taxon>
        <taxon>Anseongella</taxon>
    </lineage>
</organism>
<dbReference type="GO" id="GO:0030246">
    <property type="term" value="F:carbohydrate binding"/>
    <property type="evidence" value="ECO:0007669"/>
    <property type="project" value="InterPro"/>
</dbReference>
<gene>
    <name evidence="15" type="ORF">EDD80_10729</name>
</gene>
<dbReference type="EMBL" id="SMAD01000007">
    <property type="protein sequence ID" value="TCS86496.1"/>
    <property type="molecule type" value="Genomic_DNA"/>
</dbReference>